<dbReference type="GO" id="GO:0030672">
    <property type="term" value="C:synaptic vesicle membrane"/>
    <property type="evidence" value="ECO:0007669"/>
    <property type="project" value="TreeGrafter"/>
</dbReference>
<name>A0AAD9JS64_9ANNE</name>
<evidence type="ECO:0000256" key="2">
    <source>
        <dbReference type="ARBA" id="ARBA00022553"/>
    </source>
</evidence>
<evidence type="ECO:0000256" key="1">
    <source>
        <dbReference type="ARBA" id="ARBA00008243"/>
    </source>
</evidence>
<evidence type="ECO:0000256" key="3">
    <source>
        <dbReference type="ARBA" id="ARBA00023018"/>
    </source>
</evidence>
<evidence type="ECO:0000256" key="4">
    <source>
        <dbReference type="ARBA" id="ARBA00034103"/>
    </source>
</evidence>
<evidence type="ECO:0000313" key="7">
    <source>
        <dbReference type="EMBL" id="KAK2157926.1"/>
    </source>
</evidence>
<dbReference type="FunFam" id="3.30.470.20:FF:000059">
    <property type="entry name" value="Synapsin-3"/>
    <property type="match status" value="1"/>
</dbReference>
<comment type="subcellular location">
    <subcellularLocation>
        <location evidence="4">Synapse</location>
    </subcellularLocation>
</comment>
<evidence type="ECO:0000256" key="5">
    <source>
        <dbReference type="SAM" id="MobiDB-lite"/>
    </source>
</evidence>
<proteinExistence type="inferred from homology"/>
<evidence type="ECO:0000259" key="6">
    <source>
        <dbReference type="Pfam" id="PF02750"/>
    </source>
</evidence>
<dbReference type="PANTHER" id="PTHR10841:SF17">
    <property type="entry name" value="SYNAPSIN"/>
    <property type="match status" value="1"/>
</dbReference>
<dbReference type="Gene3D" id="3.30.470.20">
    <property type="entry name" value="ATP-grasp fold, B domain"/>
    <property type="match status" value="1"/>
</dbReference>
<feature type="domain" description="Synapsin ATP-binding" evidence="6">
    <location>
        <begin position="59"/>
        <end position="204"/>
    </location>
</feature>
<feature type="compositionally biased region" description="Low complexity" evidence="5">
    <location>
        <begin position="271"/>
        <end position="284"/>
    </location>
</feature>
<keyword evidence="3" id="KW-0770">Synapse</keyword>
<reference evidence="7" key="1">
    <citation type="journal article" date="2023" name="Mol. Biol. Evol.">
        <title>Third-Generation Sequencing Reveals the Adaptive Role of the Epigenome in Three Deep-Sea Polychaetes.</title>
        <authorList>
            <person name="Perez M."/>
            <person name="Aroh O."/>
            <person name="Sun Y."/>
            <person name="Lan Y."/>
            <person name="Juniper S.K."/>
            <person name="Young C.R."/>
            <person name="Angers B."/>
            <person name="Qian P.Y."/>
        </authorList>
    </citation>
    <scope>NUCLEOTIDE SEQUENCE</scope>
    <source>
        <strain evidence="7">P08H-3</strain>
    </source>
</reference>
<dbReference type="GO" id="GO:0007269">
    <property type="term" value="P:neurotransmitter secretion"/>
    <property type="evidence" value="ECO:0007669"/>
    <property type="project" value="InterPro"/>
</dbReference>
<dbReference type="FunFam" id="3.30.1490.20:FF:000008">
    <property type="entry name" value="Synapsin I"/>
    <property type="match status" value="1"/>
</dbReference>
<comment type="similarity">
    <text evidence="1">Belongs to the synapsin family.</text>
</comment>
<gene>
    <name evidence="7" type="ORF">LSH36_181g02013</name>
</gene>
<evidence type="ECO:0000313" key="8">
    <source>
        <dbReference type="Proteomes" id="UP001208570"/>
    </source>
</evidence>
<accession>A0AAD9JS64</accession>
<dbReference type="AlphaFoldDB" id="A0AAD9JS64"/>
<keyword evidence="8" id="KW-1185">Reference proteome</keyword>
<feature type="region of interest" description="Disordered" evidence="5">
    <location>
        <begin position="232"/>
        <end position="304"/>
    </location>
</feature>
<organism evidence="7 8">
    <name type="scientific">Paralvinella palmiformis</name>
    <dbReference type="NCBI Taxonomy" id="53620"/>
    <lineage>
        <taxon>Eukaryota</taxon>
        <taxon>Metazoa</taxon>
        <taxon>Spiralia</taxon>
        <taxon>Lophotrochozoa</taxon>
        <taxon>Annelida</taxon>
        <taxon>Polychaeta</taxon>
        <taxon>Sedentaria</taxon>
        <taxon>Canalipalpata</taxon>
        <taxon>Terebellida</taxon>
        <taxon>Terebelliformia</taxon>
        <taxon>Alvinellidae</taxon>
        <taxon>Paralvinella</taxon>
    </lineage>
</organism>
<comment type="caution">
    <text evidence="7">The sequence shown here is derived from an EMBL/GenBank/DDBJ whole genome shotgun (WGS) entry which is preliminary data.</text>
</comment>
<dbReference type="SUPFAM" id="SSF56059">
    <property type="entry name" value="Glutathione synthetase ATP-binding domain-like"/>
    <property type="match status" value="1"/>
</dbReference>
<dbReference type="InterPro" id="IPR001359">
    <property type="entry name" value="Synapsin"/>
</dbReference>
<dbReference type="Pfam" id="PF02750">
    <property type="entry name" value="Synapsin_C"/>
    <property type="match status" value="1"/>
</dbReference>
<dbReference type="PANTHER" id="PTHR10841">
    <property type="entry name" value="SYNAPSIN"/>
    <property type="match status" value="1"/>
</dbReference>
<sequence>MEIPMRPTSRCRRPYIYSRRIMNVPAQDVGEEDCVHKSLSLYICMQTNLNNIVTCTLLAMLVTPKFPVVVKIGHAHSGLGKIKVENHYDFQDVASVVAVTNCYSTTEQFIDGKYDIHVQKIGSNWKANTGSAMLEQIQMNDRFKFWVDEVSQMFGGLDILAVEGIQGKDGREYVIEVNDSSMGLLGESQEEDRRLIADLVCQKIEVYCRPVQSTISKTTSAGALMHYAMNGEKQSTSPVPPQPSRTAPQGPNPTPRMDSMGRAEPVGRSDATSMSGPMGSASGPTPAPRTTRPNQMSRPNAPDK</sequence>
<dbReference type="EMBL" id="JAODUP010000181">
    <property type="protein sequence ID" value="KAK2157926.1"/>
    <property type="molecule type" value="Genomic_DNA"/>
</dbReference>
<dbReference type="InterPro" id="IPR020898">
    <property type="entry name" value="Synapsin_ATP-bd_dom"/>
</dbReference>
<dbReference type="PRINTS" id="PR01368">
    <property type="entry name" value="SYNAPSIN"/>
</dbReference>
<dbReference type="Proteomes" id="UP001208570">
    <property type="component" value="Unassembled WGS sequence"/>
</dbReference>
<keyword evidence="2" id="KW-0597">Phosphoprotein</keyword>
<protein>
    <recommendedName>
        <fullName evidence="6">Synapsin ATP-binding domain-containing protein</fullName>
    </recommendedName>
</protein>